<organism evidence="2 3">
    <name type="scientific">Enterococcus dongliensis</name>
    <dbReference type="NCBI Taxonomy" id="2559925"/>
    <lineage>
        <taxon>Bacteria</taxon>
        <taxon>Bacillati</taxon>
        <taxon>Bacillota</taxon>
        <taxon>Bacilli</taxon>
        <taxon>Lactobacillales</taxon>
        <taxon>Enterococcaceae</taxon>
        <taxon>Enterococcus</taxon>
    </lineage>
</organism>
<dbReference type="RefSeq" id="WP_311924830.1">
    <property type="nucleotide sequence ID" value="NZ_JARPYR010000021.1"/>
</dbReference>
<gene>
    <name evidence="2" type="ORF">P7D39_10330</name>
</gene>
<keyword evidence="3" id="KW-1185">Reference proteome</keyword>
<reference evidence="2 3" key="1">
    <citation type="submission" date="2023-03" db="EMBL/GenBank/DDBJ databases">
        <authorList>
            <person name="Shen W."/>
            <person name="Cai J."/>
        </authorList>
    </citation>
    <scope>NUCLEOTIDE SEQUENCE [LARGE SCALE GENOMIC DNA]</scope>
    <source>
        <strain evidence="2 3">P72-2</strain>
    </source>
</reference>
<sequence>MKNHLTSSFDYSLLDVETSDFLYEKENILIGIQSRYSREVGKVFFEAQQKLSNKGNGTFEKWYSSIGFKKQNVNNYINIYKNVQSLDEPSAEIFDSLPKSLQNEMSKPSSNQELNQKVFDGDITTHKQYKELEKQLKAKDEQLSLQAKMIDDLTEQEPEVIEKEVVVERIPADYETVKATNERLEKQLSSVRSDLKMKKIQYDLLEKNTESAKTLEANIKALQQKEKSIDQRVKATIEFNDLMREIETFFDTKMASLRFKPLINDLYDTEASNKLSEVVNSVDFWVSEMRKIIPNEKTKIIEGEIING</sequence>
<dbReference type="Proteomes" id="UP001256547">
    <property type="component" value="Unassembled WGS sequence"/>
</dbReference>
<accession>A0ABU3ERU0</accession>
<dbReference type="EMBL" id="JARPYR010000021">
    <property type="protein sequence ID" value="MDT2597396.1"/>
    <property type="molecule type" value="Genomic_DNA"/>
</dbReference>
<evidence type="ECO:0000313" key="2">
    <source>
        <dbReference type="EMBL" id="MDT2597396.1"/>
    </source>
</evidence>
<comment type="caution">
    <text evidence="2">The sequence shown here is derived from an EMBL/GenBank/DDBJ whole genome shotgun (WGS) entry which is preliminary data.</text>
</comment>
<name>A0ABU3ERU0_9ENTE</name>
<evidence type="ECO:0000256" key="1">
    <source>
        <dbReference type="SAM" id="Coils"/>
    </source>
</evidence>
<feature type="coiled-coil region" evidence="1">
    <location>
        <begin position="174"/>
        <end position="232"/>
    </location>
</feature>
<evidence type="ECO:0008006" key="4">
    <source>
        <dbReference type="Google" id="ProtNLM"/>
    </source>
</evidence>
<proteinExistence type="predicted"/>
<evidence type="ECO:0000313" key="3">
    <source>
        <dbReference type="Proteomes" id="UP001256547"/>
    </source>
</evidence>
<keyword evidence="1" id="KW-0175">Coiled coil</keyword>
<protein>
    <recommendedName>
        <fullName evidence="4">DUF3102 domain-containing protein</fullName>
    </recommendedName>
</protein>